<reference evidence="2" key="1">
    <citation type="journal article" date="2019" name="Int. J. Syst. Evol. Microbiol.">
        <title>The Global Catalogue of Microorganisms (GCM) 10K type strain sequencing project: providing services to taxonomists for standard genome sequencing and annotation.</title>
        <authorList>
            <consortium name="The Broad Institute Genomics Platform"/>
            <consortium name="The Broad Institute Genome Sequencing Center for Infectious Disease"/>
            <person name="Wu L."/>
            <person name="Ma J."/>
        </authorList>
    </citation>
    <scope>NUCLEOTIDE SEQUENCE [LARGE SCALE GENOMIC DNA]</scope>
    <source>
        <strain evidence="2">JCM 4816</strain>
    </source>
</reference>
<gene>
    <name evidence="1" type="ORF">ACFP3V_24375</name>
</gene>
<proteinExistence type="predicted"/>
<comment type="caution">
    <text evidence="1">The sequence shown here is derived from an EMBL/GenBank/DDBJ whole genome shotgun (WGS) entry which is preliminary data.</text>
</comment>
<sequence length="142" mass="15630">MDFDGRGFWSRDSLAEVWLYLLAEEAGRVVNPPAWLTNAREDWKLQATGGFIGCVSPGLDKHLAPASDRAAVTLALSERVRHRLMQWRPAIPRAVANSFGAGGEQAYFTTDLDTAPLLAFADAFMRLLRGESPEEPDISLAK</sequence>
<organism evidence="1 2">
    <name type="scientific">Streptacidiphilus monticola</name>
    <dbReference type="NCBI Taxonomy" id="2161674"/>
    <lineage>
        <taxon>Bacteria</taxon>
        <taxon>Bacillati</taxon>
        <taxon>Actinomycetota</taxon>
        <taxon>Actinomycetes</taxon>
        <taxon>Kitasatosporales</taxon>
        <taxon>Streptomycetaceae</taxon>
        <taxon>Streptacidiphilus</taxon>
    </lineage>
</organism>
<dbReference type="RefSeq" id="WP_380587346.1">
    <property type="nucleotide sequence ID" value="NZ_JBHSQJ010000111.1"/>
</dbReference>
<dbReference type="EMBL" id="JBHSQJ010000111">
    <property type="protein sequence ID" value="MFC5910346.1"/>
    <property type="molecule type" value="Genomic_DNA"/>
</dbReference>
<keyword evidence="2" id="KW-1185">Reference proteome</keyword>
<accession>A0ABW1G926</accession>
<evidence type="ECO:0000313" key="1">
    <source>
        <dbReference type="EMBL" id="MFC5910346.1"/>
    </source>
</evidence>
<protein>
    <submittedName>
        <fullName evidence="1">Uncharacterized protein</fullName>
    </submittedName>
</protein>
<dbReference type="Proteomes" id="UP001596174">
    <property type="component" value="Unassembled WGS sequence"/>
</dbReference>
<name>A0ABW1G926_9ACTN</name>
<evidence type="ECO:0000313" key="2">
    <source>
        <dbReference type="Proteomes" id="UP001596174"/>
    </source>
</evidence>